<dbReference type="InterPro" id="IPR012833">
    <property type="entry name" value="NrdD"/>
</dbReference>
<dbReference type="Pfam" id="PF03477">
    <property type="entry name" value="ATP-cone"/>
    <property type="match status" value="1"/>
</dbReference>
<reference evidence="5" key="1">
    <citation type="submission" date="2023-04" db="EMBL/GenBank/DDBJ databases">
        <title>Bacteriophage Phass-1 Discovered in the Human Gut Virome - the Founding Member of the Proposed New Family Phassviridae.</title>
        <authorList>
            <person name="Tikunov A.Y."/>
            <person name="Morozova V.V."/>
            <person name="Chechushkov A.V."/>
            <person name="Tikunova N.V."/>
        </authorList>
    </citation>
    <scope>NUCLEOTIDE SEQUENCE</scope>
</reference>
<dbReference type="EC" id="1.17.4.2" evidence="5"/>
<dbReference type="PANTHER" id="PTHR21075">
    <property type="entry name" value="ANAEROBIC RIBONUCLEOSIDE-TRIPHOSPHATE REDUCTASE"/>
    <property type="match status" value="1"/>
</dbReference>
<dbReference type="GO" id="GO:0009265">
    <property type="term" value="P:2'-deoxyribonucleotide biosynthetic process"/>
    <property type="evidence" value="ECO:0007669"/>
    <property type="project" value="TreeGrafter"/>
</dbReference>
<keyword evidence="2 3" id="KW-0067">ATP-binding</keyword>
<evidence type="ECO:0000313" key="6">
    <source>
        <dbReference type="Proteomes" id="UP001237988"/>
    </source>
</evidence>
<accession>A0AAF0LZP7</accession>
<evidence type="ECO:0000256" key="2">
    <source>
        <dbReference type="ARBA" id="ARBA00022840"/>
    </source>
</evidence>
<dbReference type="Proteomes" id="UP001237988">
    <property type="component" value="Segment"/>
</dbReference>
<dbReference type="GO" id="GO:0004748">
    <property type="term" value="F:ribonucleoside-diphosphate reductase activity, thioredoxin disulfide as acceptor"/>
    <property type="evidence" value="ECO:0007669"/>
    <property type="project" value="TreeGrafter"/>
</dbReference>
<dbReference type="Pfam" id="PF13597">
    <property type="entry name" value="NRDD"/>
    <property type="match status" value="1"/>
</dbReference>
<name>A0AAF0LZP7_9CAUD</name>
<dbReference type="Gene3D" id="3.20.70.20">
    <property type="match status" value="1"/>
</dbReference>
<dbReference type="InterPro" id="IPR005144">
    <property type="entry name" value="ATP-cone_dom"/>
</dbReference>
<dbReference type="GO" id="GO:0005524">
    <property type="term" value="F:ATP binding"/>
    <property type="evidence" value="ECO:0007669"/>
    <property type="project" value="UniProtKB-UniRule"/>
</dbReference>
<feature type="domain" description="ATP-cone" evidence="4">
    <location>
        <begin position="1"/>
        <end position="94"/>
    </location>
</feature>
<organism evidence="5 6">
    <name type="scientific">Phage Phass-1</name>
    <dbReference type="NCBI Taxonomy" id="3043662"/>
    <lineage>
        <taxon>Viruses</taxon>
        <taxon>Duplodnaviria</taxon>
        <taxon>Heunggongvirae</taxon>
        <taxon>Uroviricota</taxon>
        <taxon>Caudoviricetes</taxon>
        <taxon>Caudoviricetes code 15 clade</taxon>
    </lineage>
</organism>
<evidence type="ECO:0000313" key="5">
    <source>
        <dbReference type="EMBL" id="WIC39634.1"/>
    </source>
</evidence>
<dbReference type="GO" id="GO:0006260">
    <property type="term" value="P:DNA replication"/>
    <property type="evidence" value="ECO:0007669"/>
    <property type="project" value="InterPro"/>
</dbReference>
<protein>
    <submittedName>
        <fullName evidence="5">Ribonucleotide reductase of class III (Anaerobic), large subunit</fullName>
        <ecNumber evidence="5">1.17.4.2</ecNumber>
    </submittedName>
</protein>
<evidence type="ECO:0000256" key="1">
    <source>
        <dbReference type="ARBA" id="ARBA00022741"/>
    </source>
</evidence>
<dbReference type="EMBL" id="OQ749652">
    <property type="protein sequence ID" value="WIC39634.1"/>
    <property type="molecule type" value="Genomic_DNA"/>
</dbReference>
<dbReference type="SUPFAM" id="SSF51998">
    <property type="entry name" value="PFL-like glycyl radical enzymes"/>
    <property type="match status" value="1"/>
</dbReference>
<keyword evidence="1 3" id="KW-0547">Nucleotide-binding</keyword>
<dbReference type="GO" id="GO:0008998">
    <property type="term" value="F:ribonucleoside-triphosphate reductase (thioredoxin) activity"/>
    <property type="evidence" value="ECO:0007669"/>
    <property type="project" value="UniProtKB-EC"/>
</dbReference>
<dbReference type="NCBIfam" id="TIGR02487">
    <property type="entry name" value="NrdD"/>
    <property type="match status" value="1"/>
</dbReference>
<proteinExistence type="predicted"/>
<evidence type="ECO:0000256" key="3">
    <source>
        <dbReference type="PROSITE-ProRule" id="PRU00492"/>
    </source>
</evidence>
<dbReference type="PROSITE" id="PS51161">
    <property type="entry name" value="ATP_CONE"/>
    <property type="match status" value="1"/>
</dbReference>
<evidence type="ECO:0000259" key="4">
    <source>
        <dbReference type="PROSITE" id="PS51161"/>
    </source>
</evidence>
<sequence>MQVIKRNKSLEEFDKDKIYKAVMKAAIATDQENFDYEAHAIADDIEQMLKATGEDKIDIEQIQDLIEIDLYAIAEAPETAKAFILFREKRKQERDKANRYANMIRSRALTPDEANSRANANLDENSFTGRMYEANEALWKETALDEFMPKEIADLHNKAILYQHDLSRFAIGQHNCLTVYFDYIWEHGFQTRQATLRPPSRFASACQQVAVIFQVLSQHQFGGIASGHIDRDLARFVDMSRQKLIKKYQHIGLTKEQANALVKKDLEDEVHQGCEALIHNLATLQSRPGAQLPFSSLNLGLDTSEDGRMVSRGILEAMIEGVGPHHQTPPFPILCFQVKNGVNKKPTDPNYDLYRLAIECAARRLTPNFVNCDSSVCHENPNDPDTELTAMGCRTQMGRDIYSEGDPYNRIGRGNLAPVTIIPVELGIKYGVVTGKRDKPDLEGFEHAFDYLLKKAEESLLIRANIMFKQKMKVAYEMYVNHVWKGTYDYDDEASVYEVLKHGTLVIGVLGWAETLCALFGKHHGESKEAEEFLMKMEKKLNAYAADCTERNKLNFAAYHTPAENLCYTAMTKLQQRWGNELKNVTDHEYVTNSIHVPVWYDIDVFDKLKEEAKFSKLATGGNIVYVEFDTTAVHNLDAVEQVINFAMDNDIPYFAFNFPLDECTVCGYSGEIPAGGCPECGAPDEAINRLRRVTGYITSDYRRAFNAGKQAEVRDRVKHTHGKEVELD</sequence>
<keyword evidence="5" id="KW-0560">Oxidoreductase</keyword>
<dbReference type="PANTHER" id="PTHR21075:SF0">
    <property type="entry name" value="ANAEROBIC RIBONUCLEOSIDE-TRIPHOSPHATE REDUCTASE"/>
    <property type="match status" value="1"/>
</dbReference>